<feature type="domain" description="DUF3298" evidence="3">
    <location>
        <begin position="184"/>
        <end position="250"/>
    </location>
</feature>
<dbReference type="BioCyc" id="ASP62977:ACIAD_RS08215-MONOMER"/>
<evidence type="ECO:0000259" key="3">
    <source>
        <dbReference type="Pfam" id="PF11738"/>
    </source>
</evidence>
<dbReference type="OrthoDB" id="6697831at2"/>
<feature type="chain" id="PRO_5004273262" description="DUF3298 domain-containing protein" evidence="2">
    <location>
        <begin position="22"/>
        <end position="271"/>
    </location>
</feature>
<dbReference type="AlphaFoldDB" id="Q6FBE4"/>
<feature type="compositionally biased region" description="Basic and acidic residues" evidence="1">
    <location>
        <begin position="34"/>
        <end position="43"/>
    </location>
</feature>
<evidence type="ECO:0000256" key="1">
    <source>
        <dbReference type="SAM" id="MobiDB-lite"/>
    </source>
</evidence>
<dbReference type="KEGG" id="aci:ACIAD1781"/>
<evidence type="ECO:0000256" key="2">
    <source>
        <dbReference type="SAM" id="SignalP"/>
    </source>
</evidence>
<protein>
    <recommendedName>
        <fullName evidence="3">DUF3298 domain-containing protein</fullName>
    </recommendedName>
</protein>
<dbReference type="HOGENOM" id="CLU_1080212_0_0_6"/>
<dbReference type="Gene3D" id="3.90.640.20">
    <property type="entry name" value="Heat-shock cognate protein, ATPase"/>
    <property type="match status" value="1"/>
</dbReference>
<dbReference type="eggNOG" id="ENOG5030ZEY">
    <property type="taxonomic scope" value="Bacteria"/>
</dbReference>
<dbReference type="Pfam" id="PF11738">
    <property type="entry name" value="DUF3298"/>
    <property type="match status" value="1"/>
</dbReference>
<organism evidence="4 5">
    <name type="scientific">Acinetobacter baylyi (strain ATCC 33305 / BD413 / ADP1)</name>
    <dbReference type="NCBI Taxonomy" id="62977"/>
    <lineage>
        <taxon>Bacteria</taxon>
        <taxon>Pseudomonadati</taxon>
        <taxon>Pseudomonadota</taxon>
        <taxon>Gammaproteobacteria</taxon>
        <taxon>Moraxellales</taxon>
        <taxon>Moraxellaceae</taxon>
        <taxon>Acinetobacter</taxon>
    </lineage>
</organism>
<dbReference type="Gene3D" id="3.30.565.40">
    <property type="entry name" value="Fervidobacterium nodosum Rt17-B1 like"/>
    <property type="match status" value="1"/>
</dbReference>
<dbReference type="STRING" id="202950.GCA_001485005_03155"/>
<dbReference type="GeneID" id="45234164"/>
<evidence type="ECO:0000313" key="5">
    <source>
        <dbReference type="Proteomes" id="UP000000430"/>
    </source>
</evidence>
<dbReference type="InterPro" id="IPR021729">
    <property type="entry name" value="DUF3298"/>
</dbReference>
<feature type="region of interest" description="Disordered" evidence="1">
    <location>
        <begin position="21"/>
        <end position="43"/>
    </location>
</feature>
<sequence length="271" mass="30985">MKKTILSLTVALFLLNGCAKKDDKPPQTASKTEQTPEYHGPKDNEIPAMLAHSFAVKLEQPKICHDDKDTEGMVCTTTEVIGLKSNIDWIDRIINKEIHDYYADVFVVPSEEQKQLNQTKVEGSNHWSNSVVYRFNGQFGRYVQISKVASEYTGGAHGISFFEDYVFDLKSKKRVTLHDIVITGKTDKLKNALWKQYEYWCNDNQMQPFIAKEDFNISNNFYINQNGGVTFEYQLYELAPYAAGPVSLELNETKDLIKSDFIPDMPTLNNE</sequence>
<keyword evidence="2" id="KW-0732">Signal</keyword>
<dbReference type="Proteomes" id="UP000000430">
    <property type="component" value="Chromosome"/>
</dbReference>
<dbReference type="SMR" id="Q6FBE4"/>
<dbReference type="InterPro" id="IPR037126">
    <property type="entry name" value="PdaC/RsiV-like_sf"/>
</dbReference>
<name>Q6FBE4_ACIAD</name>
<feature type="signal peptide" evidence="2">
    <location>
        <begin position="1"/>
        <end position="21"/>
    </location>
</feature>
<gene>
    <name evidence="4" type="ordered locus">ACIAD1781</name>
</gene>
<proteinExistence type="predicted"/>
<dbReference type="EMBL" id="CR543861">
    <property type="protein sequence ID" value="CAG68619.1"/>
    <property type="molecule type" value="Genomic_DNA"/>
</dbReference>
<evidence type="ECO:0000313" key="4">
    <source>
        <dbReference type="EMBL" id="CAG68619.1"/>
    </source>
</evidence>
<reference evidence="4 5" key="1">
    <citation type="journal article" date="2004" name="Nucleic Acids Res.">
        <title>Unique features revealed by the genome sequence of Acinetobacter sp. ADP1, a versatile and naturally transformation competent bacterium.</title>
        <authorList>
            <person name="Barbe V."/>
            <person name="Vallenet D."/>
            <person name="Fonknechten N."/>
            <person name="Kreimeyer A."/>
            <person name="Oztas S."/>
            <person name="Labarre L."/>
            <person name="Cruveiller S."/>
            <person name="Robert C."/>
            <person name="Duprat S."/>
            <person name="Wincker P."/>
            <person name="Ornston L.N."/>
            <person name="Weissenbach J."/>
            <person name="Marliere P."/>
            <person name="Cohen G.N."/>
            <person name="Medigue C."/>
        </authorList>
    </citation>
    <scope>NUCLEOTIDE SEQUENCE [LARGE SCALE GENOMIC DNA]</scope>
    <source>
        <strain evidence="5">ATCC 33305 / BD413 / ADP1</strain>
    </source>
</reference>
<accession>Q6FBE4</accession>
<dbReference type="RefSeq" id="WP_004926854.1">
    <property type="nucleotide sequence ID" value="NC_005966.1"/>
</dbReference>